<organism evidence="2 3">
    <name type="scientific">Stella humosa</name>
    <dbReference type="NCBI Taxonomy" id="94"/>
    <lineage>
        <taxon>Bacteria</taxon>
        <taxon>Pseudomonadati</taxon>
        <taxon>Pseudomonadota</taxon>
        <taxon>Alphaproteobacteria</taxon>
        <taxon>Rhodospirillales</taxon>
        <taxon>Stellaceae</taxon>
        <taxon>Stella</taxon>
    </lineage>
</organism>
<gene>
    <name evidence="2" type="ORF">EDC65_0585</name>
</gene>
<evidence type="ECO:0008006" key="4">
    <source>
        <dbReference type="Google" id="ProtNLM"/>
    </source>
</evidence>
<accession>A0A3N1MK96</accession>
<dbReference type="AlphaFoldDB" id="A0A3N1MK96"/>
<evidence type="ECO:0000313" key="3">
    <source>
        <dbReference type="Proteomes" id="UP000278222"/>
    </source>
</evidence>
<dbReference type="Pfam" id="PF11162">
    <property type="entry name" value="DUF2946"/>
    <property type="match status" value="1"/>
</dbReference>
<keyword evidence="1" id="KW-0812">Transmembrane</keyword>
<keyword evidence="3" id="KW-1185">Reference proteome</keyword>
<evidence type="ECO:0000313" key="2">
    <source>
        <dbReference type="EMBL" id="ROQ01406.1"/>
    </source>
</evidence>
<dbReference type="EMBL" id="RJKX01000011">
    <property type="protein sequence ID" value="ROQ01406.1"/>
    <property type="molecule type" value="Genomic_DNA"/>
</dbReference>
<proteinExistence type="predicted"/>
<keyword evidence="1" id="KW-0472">Membrane</keyword>
<sequence>MVREPARDKSETQGAAKRAWLAGLLVWAVVLQMLVPMLGPVRLGDGTATAALGRLLPICTIDGLRLAEPGTSENDGAPAGQAMDGGWHCVIAFTPAVAPPAEIAVPAAPAGRMFAWAVPPPDVLAISRPRQPQSARGPPINS</sequence>
<protein>
    <recommendedName>
        <fullName evidence="4">DUF2946 family protein</fullName>
    </recommendedName>
</protein>
<reference evidence="2 3" key="1">
    <citation type="submission" date="2018-11" db="EMBL/GenBank/DDBJ databases">
        <title>Genomic Encyclopedia of Type Strains, Phase IV (KMG-IV): sequencing the most valuable type-strain genomes for metagenomic binning, comparative biology and taxonomic classification.</title>
        <authorList>
            <person name="Goeker M."/>
        </authorList>
    </citation>
    <scope>NUCLEOTIDE SEQUENCE [LARGE SCALE GENOMIC DNA]</scope>
    <source>
        <strain evidence="2 3">DSM 5900</strain>
    </source>
</reference>
<comment type="caution">
    <text evidence="2">The sequence shown here is derived from an EMBL/GenBank/DDBJ whole genome shotgun (WGS) entry which is preliminary data.</text>
</comment>
<keyword evidence="1" id="KW-1133">Transmembrane helix</keyword>
<feature type="transmembrane region" description="Helical" evidence="1">
    <location>
        <begin position="20"/>
        <end position="39"/>
    </location>
</feature>
<dbReference type="InterPro" id="IPR021333">
    <property type="entry name" value="DUF2946"/>
</dbReference>
<name>A0A3N1MK96_9PROT</name>
<dbReference type="Proteomes" id="UP000278222">
    <property type="component" value="Unassembled WGS sequence"/>
</dbReference>
<dbReference type="RefSeq" id="WP_123688171.1">
    <property type="nucleotide sequence ID" value="NZ_AP019700.1"/>
</dbReference>
<evidence type="ECO:0000256" key="1">
    <source>
        <dbReference type="SAM" id="Phobius"/>
    </source>
</evidence>